<dbReference type="Proteomes" id="UP000823388">
    <property type="component" value="Chromosome 3K"/>
</dbReference>
<evidence type="ECO:0000256" key="10">
    <source>
        <dbReference type="SAM" id="Phobius"/>
    </source>
</evidence>
<dbReference type="Gene3D" id="3.80.10.10">
    <property type="entry name" value="Ribonuclease Inhibitor"/>
    <property type="match status" value="1"/>
</dbReference>
<dbReference type="SUPFAM" id="SSF52058">
    <property type="entry name" value="L domain-like"/>
    <property type="match status" value="1"/>
</dbReference>
<keyword evidence="4 11" id="KW-0732">Signal</keyword>
<name>A0A8T0UXK2_PANVG</name>
<dbReference type="PANTHER" id="PTHR46084">
    <property type="entry name" value="PROTEIN MALE DISCOVERER 2"/>
    <property type="match status" value="1"/>
</dbReference>
<dbReference type="Pfam" id="PF13855">
    <property type="entry name" value="LRR_8"/>
    <property type="match status" value="1"/>
</dbReference>
<feature type="chain" id="PRO_5035774743" description="Leucine-rich repeat-containing N-terminal plant-type domain-containing protein" evidence="11">
    <location>
        <begin position="27"/>
        <end position="274"/>
    </location>
</feature>
<feature type="transmembrane region" description="Helical" evidence="10">
    <location>
        <begin position="253"/>
        <end position="273"/>
    </location>
</feature>
<evidence type="ECO:0000313" key="14">
    <source>
        <dbReference type="Proteomes" id="UP000823388"/>
    </source>
</evidence>
<evidence type="ECO:0000256" key="8">
    <source>
        <dbReference type="ARBA" id="ARBA00037847"/>
    </source>
</evidence>
<evidence type="ECO:0000313" key="13">
    <source>
        <dbReference type="EMBL" id="KAG2626868.1"/>
    </source>
</evidence>
<feature type="signal peptide" evidence="11">
    <location>
        <begin position="1"/>
        <end position="26"/>
    </location>
</feature>
<evidence type="ECO:0000256" key="6">
    <source>
        <dbReference type="ARBA" id="ARBA00022989"/>
    </source>
</evidence>
<feature type="region of interest" description="Disordered" evidence="9">
    <location>
        <begin position="212"/>
        <end position="247"/>
    </location>
</feature>
<organism evidence="13 14">
    <name type="scientific">Panicum virgatum</name>
    <name type="common">Blackwell switchgrass</name>
    <dbReference type="NCBI Taxonomy" id="38727"/>
    <lineage>
        <taxon>Eukaryota</taxon>
        <taxon>Viridiplantae</taxon>
        <taxon>Streptophyta</taxon>
        <taxon>Embryophyta</taxon>
        <taxon>Tracheophyta</taxon>
        <taxon>Spermatophyta</taxon>
        <taxon>Magnoliopsida</taxon>
        <taxon>Liliopsida</taxon>
        <taxon>Poales</taxon>
        <taxon>Poaceae</taxon>
        <taxon>PACMAD clade</taxon>
        <taxon>Panicoideae</taxon>
        <taxon>Panicodae</taxon>
        <taxon>Paniceae</taxon>
        <taxon>Panicinae</taxon>
        <taxon>Panicum</taxon>
        <taxon>Panicum sect. Hiantes</taxon>
    </lineage>
</organism>
<keyword evidence="14" id="KW-1185">Reference proteome</keyword>
<evidence type="ECO:0000256" key="3">
    <source>
        <dbReference type="ARBA" id="ARBA00022692"/>
    </source>
</evidence>
<dbReference type="GO" id="GO:0016020">
    <property type="term" value="C:membrane"/>
    <property type="evidence" value="ECO:0007669"/>
    <property type="project" value="UniProtKB-SubCell"/>
</dbReference>
<sequence>MGTFRRRVLEACFLFWFLMGFQLCASLNHEGAALLKFKEAVDSDPYGALKNWDEGSMGPCSWFGVECSDDGRVMTLNLANLGLKGVLPPEMGKLIHMKSLILRNNSFYGIIPIEIGDLQDIKMLDLGYNNFRGPIPSELQNIVSLEFLFLKGNRFSGGLPVRLHKLARISESQDINWLNRVPTARFATIRIQRLLVSKQKDSETIHIPEHRGRFSPLLDYPPAPSPEPISPSPASPPIEHTPRQENKNNHSSIIHASVGAAVGFLVVALSAVCF</sequence>
<dbReference type="GO" id="GO:0012505">
    <property type="term" value="C:endomembrane system"/>
    <property type="evidence" value="ECO:0007669"/>
    <property type="project" value="UniProtKB-SubCell"/>
</dbReference>
<evidence type="ECO:0000256" key="2">
    <source>
        <dbReference type="ARBA" id="ARBA00022614"/>
    </source>
</evidence>
<reference evidence="13" key="1">
    <citation type="submission" date="2020-05" db="EMBL/GenBank/DDBJ databases">
        <title>WGS assembly of Panicum virgatum.</title>
        <authorList>
            <person name="Lovell J.T."/>
            <person name="Jenkins J."/>
            <person name="Shu S."/>
            <person name="Juenger T.E."/>
            <person name="Schmutz J."/>
        </authorList>
    </citation>
    <scope>NUCLEOTIDE SEQUENCE</scope>
    <source>
        <strain evidence="13">AP13</strain>
    </source>
</reference>
<accession>A0A8T0UXK2</accession>
<dbReference type="FunFam" id="3.80.10.10:FF:000627">
    <property type="entry name" value="Probable leucine-rich repeat receptor-like protein kinase At2g33170"/>
    <property type="match status" value="1"/>
</dbReference>
<evidence type="ECO:0000259" key="12">
    <source>
        <dbReference type="Pfam" id="PF08263"/>
    </source>
</evidence>
<dbReference type="InterPro" id="IPR001611">
    <property type="entry name" value="Leu-rich_rpt"/>
</dbReference>
<evidence type="ECO:0000256" key="11">
    <source>
        <dbReference type="SAM" id="SignalP"/>
    </source>
</evidence>
<protein>
    <recommendedName>
        <fullName evidence="12">Leucine-rich repeat-containing N-terminal plant-type domain-containing protein</fullName>
    </recommendedName>
</protein>
<feature type="compositionally biased region" description="Pro residues" evidence="9">
    <location>
        <begin position="219"/>
        <end position="236"/>
    </location>
</feature>
<keyword evidence="6 10" id="KW-1133">Transmembrane helix</keyword>
<dbReference type="EMBL" id="CM029041">
    <property type="protein sequence ID" value="KAG2626868.1"/>
    <property type="molecule type" value="Genomic_DNA"/>
</dbReference>
<keyword evidence="5" id="KW-0677">Repeat</keyword>
<dbReference type="AlphaFoldDB" id="A0A8T0UXK2"/>
<comment type="caution">
    <text evidence="13">The sequence shown here is derived from an EMBL/GenBank/DDBJ whole genome shotgun (WGS) entry which is preliminary data.</text>
</comment>
<dbReference type="InterPro" id="IPR013210">
    <property type="entry name" value="LRR_N_plant-typ"/>
</dbReference>
<evidence type="ECO:0000256" key="7">
    <source>
        <dbReference type="ARBA" id="ARBA00023136"/>
    </source>
</evidence>
<gene>
    <name evidence="13" type="ORF">PVAP13_3KG484021</name>
</gene>
<keyword evidence="7 10" id="KW-0472">Membrane</keyword>
<evidence type="ECO:0000256" key="4">
    <source>
        <dbReference type="ARBA" id="ARBA00022729"/>
    </source>
</evidence>
<comment type="subcellular location">
    <subcellularLocation>
        <location evidence="8">Endomembrane system</location>
        <topology evidence="8">Single-pass membrane protein</topology>
    </subcellularLocation>
    <subcellularLocation>
        <location evidence="1">Membrane</location>
        <topology evidence="1">Single-pass type I membrane protein</topology>
    </subcellularLocation>
</comment>
<keyword evidence="2" id="KW-0433">Leucine-rich repeat</keyword>
<keyword evidence="3 10" id="KW-0812">Transmembrane</keyword>
<evidence type="ECO:0000256" key="9">
    <source>
        <dbReference type="SAM" id="MobiDB-lite"/>
    </source>
</evidence>
<evidence type="ECO:0000256" key="1">
    <source>
        <dbReference type="ARBA" id="ARBA00004479"/>
    </source>
</evidence>
<dbReference type="Pfam" id="PF08263">
    <property type="entry name" value="LRRNT_2"/>
    <property type="match status" value="1"/>
</dbReference>
<feature type="domain" description="Leucine-rich repeat-containing N-terminal plant-type" evidence="12">
    <location>
        <begin position="27"/>
        <end position="68"/>
    </location>
</feature>
<evidence type="ECO:0000256" key="5">
    <source>
        <dbReference type="ARBA" id="ARBA00022737"/>
    </source>
</evidence>
<dbReference type="PANTHER" id="PTHR46084:SF44">
    <property type="entry name" value="OS05G0471000 PROTEIN"/>
    <property type="match status" value="1"/>
</dbReference>
<proteinExistence type="predicted"/>
<dbReference type="InterPro" id="IPR032675">
    <property type="entry name" value="LRR_dom_sf"/>
</dbReference>